<evidence type="ECO:0000313" key="1">
    <source>
        <dbReference type="EMBL" id="MDQ0177497.1"/>
    </source>
</evidence>
<protein>
    <recommendedName>
        <fullName evidence="3">YwdI family protein</fullName>
    </recommendedName>
</protein>
<gene>
    <name evidence="1" type="ORF">J2S08_003377</name>
</gene>
<accession>A0ABT9WX98</accession>
<dbReference type="InterPro" id="IPR035218">
    <property type="entry name" value="DUF5327"/>
</dbReference>
<reference evidence="1 2" key="1">
    <citation type="submission" date="2023-07" db="EMBL/GenBank/DDBJ databases">
        <title>Genomic Encyclopedia of Type Strains, Phase IV (KMG-IV): sequencing the most valuable type-strain genomes for metagenomic binning, comparative biology and taxonomic classification.</title>
        <authorList>
            <person name="Goeker M."/>
        </authorList>
    </citation>
    <scope>NUCLEOTIDE SEQUENCE [LARGE SCALE GENOMIC DNA]</scope>
    <source>
        <strain evidence="1 2">DSM 23837</strain>
    </source>
</reference>
<proteinExistence type="predicted"/>
<dbReference type="EMBL" id="JAUSTT010000023">
    <property type="protein sequence ID" value="MDQ0177497.1"/>
    <property type="molecule type" value="Genomic_DNA"/>
</dbReference>
<keyword evidence="2" id="KW-1185">Reference proteome</keyword>
<organism evidence="1 2">
    <name type="scientific">Bacillus chungangensis</name>
    <dbReference type="NCBI Taxonomy" id="587633"/>
    <lineage>
        <taxon>Bacteria</taxon>
        <taxon>Bacillati</taxon>
        <taxon>Bacillota</taxon>
        <taxon>Bacilli</taxon>
        <taxon>Bacillales</taxon>
        <taxon>Bacillaceae</taxon>
        <taxon>Bacillus</taxon>
    </lineage>
</organism>
<dbReference type="RefSeq" id="WP_307231535.1">
    <property type="nucleotide sequence ID" value="NZ_JAUSTT010000023.1"/>
</dbReference>
<dbReference type="Pfam" id="PF17261">
    <property type="entry name" value="DUF5327"/>
    <property type="match status" value="1"/>
</dbReference>
<dbReference type="Proteomes" id="UP001223586">
    <property type="component" value="Unassembled WGS sequence"/>
</dbReference>
<evidence type="ECO:0000313" key="2">
    <source>
        <dbReference type="Proteomes" id="UP001223586"/>
    </source>
</evidence>
<comment type="caution">
    <text evidence="1">The sequence shown here is derived from an EMBL/GenBank/DDBJ whole genome shotgun (WGS) entry which is preliminary data.</text>
</comment>
<sequence length="90" mass="10333">MEVSYQSLLEKMTYECSKARQAEQLSEVREHVYSLKVLCELLLDRNHSHYRQEGESTLPMPSNQQSLLAIDQGKKLITDDDANGDSILDF</sequence>
<name>A0ABT9WX98_9BACI</name>
<evidence type="ECO:0008006" key="3">
    <source>
        <dbReference type="Google" id="ProtNLM"/>
    </source>
</evidence>